<evidence type="ECO:0000256" key="1">
    <source>
        <dbReference type="ARBA" id="ARBA00001936"/>
    </source>
</evidence>
<evidence type="ECO:0000256" key="10">
    <source>
        <dbReference type="ARBA" id="ARBA00066982"/>
    </source>
</evidence>
<dbReference type="SUPFAM" id="SSF50475">
    <property type="entry name" value="FMN-binding split barrel"/>
    <property type="match status" value="1"/>
</dbReference>
<keyword evidence="7 12" id="KW-0464">Manganese</keyword>
<evidence type="ECO:0000256" key="3">
    <source>
        <dbReference type="ARBA" id="ARBA00022630"/>
    </source>
</evidence>
<dbReference type="GO" id="GO:0046281">
    <property type="term" value="P:cinnamic acid catabolic process"/>
    <property type="evidence" value="ECO:0007669"/>
    <property type="project" value="UniProtKB-UniRule"/>
</dbReference>
<dbReference type="HAMAP" id="MF_01983">
    <property type="entry name" value="UbiD_FDC"/>
    <property type="match status" value="1"/>
</dbReference>
<dbReference type="AlphaFoldDB" id="A0A427XCZ1"/>
<dbReference type="SUPFAM" id="SSF143968">
    <property type="entry name" value="UbiD C-terminal domain-like"/>
    <property type="match status" value="1"/>
</dbReference>
<comment type="similarity">
    <text evidence="12">Belongs to the UbiD family. UbiD-like/FDC subfamily.</text>
</comment>
<comment type="subunit">
    <text evidence="12">Homodimer. May form higher order oligomers.</text>
</comment>
<dbReference type="InterPro" id="IPR032903">
    <property type="entry name" value="FDC-like"/>
</dbReference>
<feature type="active site" description="Proton donor" evidence="12">
    <location>
        <position position="282"/>
    </location>
</feature>
<evidence type="ECO:0000256" key="5">
    <source>
        <dbReference type="ARBA" id="ARBA00022723"/>
    </source>
</evidence>
<comment type="catalytic activity">
    <reaction evidence="9 12">
        <text>(E)-cinnamate + H(+) = styrene + CO2</text>
        <dbReference type="Rhea" id="RHEA:46920"/>
        <dbReference type="ChEBI" id="CHEBI:15378"/>
        <dbReference type="ChEBI" id="CHEBI:15669"/>
        <dbReference type="ChEBI" id="CHEBI:16526"/>
        <dbReference type="ChEBI" id="CHEBI:27452"/>
        <dbReference type="EC" id="4.1.1.102"/>
    </reaction>
</comment>
<keyword evidence="8 12" id="KW-0456">Lyase</keyword>
<dbReference type="EC" id="4.1.1.102" evidence="10 12"/>
<dbReference type="NCBIfam" id="TIGR00148">
    <property type="entry name" value="UbiD family decarboxylase"/>
    <property type="match status" value="1"/>
</dbReference>
<feature type="binding site" evidence="12">
    <location>
        <position position="233"/>
    </location>
    <ligand>
        <name>Mn(2+)</name>
        <dbReference type="ChEBI" id="CHEBI:29035"/>
    </ligand>
</feature>
<evidence type="ECO:0000259" key="13">
    <source>
        <dbReference type="Pfam" id="PF01977"/>
    </source>
</evidence>
<evidence type="ECO:0000256" key="6">
    <source>
        <dbReference type="ARBA" id="ARBA00022793"/>
    </source>
</evidence>
<name>A0A427XCZ1_9TREE</name>
<dbReference type="PANTHER" id="PTHR30108:SF17">
    <property type="entry name" value="FERULIC ACID DECARBOXYLASE 1"/>
    <property type="match status" value="1"/>
</dbReference>
<feature type="binding site" evidence="12">
    <location>
        <position position="233"/>
    </location>
    <ligand>
        <name>prenylated FMN</name>
        <dbReference type="ChEBI" id="CHEBI:87746"/>
    </ligand>
</feature>
<feature type="binding site" evidence="12">
    <location>
        <begin position="191"/>
        <end position="192"/>
    </location>
    <ligand>
        <name>prenylated FMN</name>
        <dbReference type="ChEBI" id="CHEBI:87746"/>
    </ligand>
</feature>
<dbReference type="EMBL" id="RSCE01000021">
    <property type="protein sequence ID" value="RSH76780.1"/>
    <property type="molecule type" value="Genomic_DNA"/>
</dbReference>
<keyword evidence="6 12" id="KW-0210">Decarboxylase</keyword>
<evidence type="ECO:0000313" key="16">
    <source>
        <dbReference type="EMBL" id="RSH76780.1"/>
    </source>
</evidence>
<evidence type="ECO:0000256" key="7">
    <source>
        <dbReference type="ARBA" id="ARBA00023211"/>
    </source>
</evidence>
<dbReference type="STRING" id="105984.A0A427XCZ1"/>
<sequence>MATPNLPHLNFRTFVSALESNGDLVRIAQEIDPVLEAAAITRRVYETDGPAVLFENMKGAKNGFFRILGAPNGLNADPKTRYGRMALHLGLPHTAGMGEILDKMTSAAQKPPIPPVVCETGECKENILKGDEINLLNIPAPLIHKDDGGRYIQTYGMHVVQSPDGKWTNWSIARAMIKDGRHLVGLVINPQHIWQIHQMWKKEGRDCPWALCFGVPPAAIMAASMPIPDGVSESGYIGCMTGHPLSVVKCETNDLLVPTTSEIVLEGTLSITEVASEGPFGEMHGYVFPGDSHQNPVYNVDCITHRNDAILPMSACGRLTDETHTMIGALAAAEIGRICHEAGLPVIGAFSPFQSTVTWVAIKFDTAKIREQKWTSKELRQHIGDLVFNHKAGYTIHRLVLVGDDIDVFEDKDIMWAFSTRCRPGMDETFFEDVAGFPLVPYMSHGNGKPNRGGKVVSDALMPSEYTTGADWVAADFKNSYPAELKEKVLANWVAYGFKQ</sequence>
<feature type="binding site" evidence="12">
    <location>
        <position position="169"/>
    </location>
    <ligand>
        <name>Mn(2+)</name>
        <dbReference type="ChEBI" id="CHEBI:29035"/>
    </ligand>
</feature>
<dbReference type="GO" id="GO:0046872">
    <property type="term" value="F:metal ion binding"/>
    <property type="evidence" value="ECO:0007669"/>
    <property type="project" value="UniProtKB-KW"/>
</dbReference>
<comment type="subcellular location">
    <subcellularLocation>
        <location evidence="12">Cytoplasm</location>
    </subcellularLocation>
</comment>
<dbReference type="Gene3D" id="1.20.5.4570">
    <property type="match status" value="1"/>
</dbReference>
<evidence type="ECO:0000256" key="11">
    <source>
        <dbReference type="ARBA" id="ARBA00072003"/>
    </source>
</evidence>
<organism evidence="16 17">
    <name type="scientific">Apiotrichum porosum</name>
    <dbReference type="NCBI Taxonomy" id="105984"/>
    <lineage>
        <taxon>Eukaryota</taxon>
        <taxon>Fungi</taxon>
        <taxon>Dikarya</taxon>
        <taxon>Basidiomycota</taxon>
        <taxon>Agaricomycotina</taxon>
        <taxon>Tremellomycetes</taxon>
        <taxon>Trichosporonales</taxon>
        <taxon>Trichosporonaceae</taxon>
        <taxon>Apiotrichum</taxon>
    </lineage>
</organism>
<protein>
    <recommendedName>
        <fullName evidence="11 12">Ferulic acid decarboxylase 1</fullName>
        <ecNumber evidence="10 12">4.1.1.102</ecNumber>
    </recommendedName>
    <alternativeName>
        <fullName evidence="12">Phenacrylate decarboxylase</fullName>
    </alternativeName>
</protein>
<dbReference type="RefSeq" id="XP_028471927.1">
    <property type="nucleotide sequence ID" value="XM_028620885.1"/>
</dbReference>
<reference evidence="16 17" key="1">
    <citation type="submission" date="2018-11" db="EMBL/GenBank/DDBJ databases">
        <title>Genome sequence of Apiotrichum porosum DSM 27194.</title>
        <authorList>
            <person name="Aliyu H."/>
            <person name="Gorte O."/>
            <person name="Ochsenreither K."/>
        </authorList>
    </citation>
    <scope>NUCLEOTIDE SEQUENCE [LARGE SCALE GENOMIC DNA]</scope>
    <source>
        <strain evidence="16 17">DSM 27194</strain>
    </source>
</reference>
<comment type="catalytic activity">
    <reaction evidence="12">
        <text>(E)-ferulate + H(+) = 2-methoxy-4-vinylphenol + CO2</text>
        <dbReference type="Rhea" id="RHEA:33807"/>
        <dbReference type="ChEBI" id="CHEBI:15378"/>
        <dbReference type="ChEBI" id="CHEBI:16526"/>
        <dbReference type="ChEBI" id="CHEBI:29749"/>
        <dbReference type="ChEBI" id="CHEBI:42438"/>
        <dbReference type="EC" id="4.1.1.102"/>
    </reaction>
</comment>
<keyword evidence="2 12" id="KW-0963">Cytoplasm</keyword>
<feature type="binding site" evidence="12">
    <location>
        <position position="391"/>
    </location>
    <ligand>
        <name>prenylated FMN</name>
        <dbReference type="ChEBI" id="CHEBI:87746"/>
    </ligand>
</feature>
<keyword evidence="5 12" id="KW-0479">Metal-binding</keyword>
<dbReference type="GeneID" id="39589901"/>
<keyword evidence="3" id="KW-0285">Flavoprotein</keyword>
<keyword evidence="4" id="KW-0288">FMN</keyword>
<comment type="function">
    <text evidence="12">Catalyzes the reversible decarboxylation of aromatic carboxylic acids like ferulic acid, p-coumaric acid or cinnamic acid, producing the corresponding vinyl derivatives 4-vinylphenol, 4-vinylguaiacol, and styrene, respectively, which play the role of aroma metabolites.</text>
</comment>
<feature type="binding site" evidence="12">
    <location>
        <begin position="169"/>
        <end position="174"/>
    </location>
    <ligand>
        <name>prenylated FMN</name>
        <dbReference type="ChEBI" id="CHEBI:87746"/>
    </ligand>
</feature>
<dbReference type="GO" id="GO:0033494">
    <property type="term" value="P:ferulate metabolic process"/>
    <property type="evidence" value="ECO:0007669"/>
    <property type="project" value="UniProtKB-UniRule"/>
</dbReference>
<dbReference type="Proteomes" id="UP000279236">
    <property type="component" value="Unassembled WGS sequence"/>
</dbReference>
<dbReference type="Gene3D" id="3.40.1670.10">
    <property type="entry name" value="UbiD C-terminal domain-like"/>
    <property type="match status" value="1"/>
</dbReference>
<dbReference type="InterPro" id="IPR002830">
    <property type="entry name" value="UbiD"/>
</dbReference>
<evidence type="ECO:0000313" key="17">
    <source>
        <dbReference type="Proteomes" id="UP000279236"/>
    </source>
</evidence>
<keyword evidence="17" id="KW-1185">Reference proteome</keyword>
<evidence type="ECO:0000256" key="9">
    <source>
        <dbReference type="ARBA" id="ARBA00051594"/>
    </source>
</evidence>
<feature type="binding site" evidence="12">
    <location>
        <position position="192"/>
    </location>
    <ligand>
        <name>Mn(2+)</name>
        <dbReference type="ChEBI" id="CHEBI:29035"/>
    </ligand>
</feature>
<dbReference type="GO" id="GO:0016831">
    <property type="term" value="F:carboxy-lyase activity"/>
    <property type="evidence" value="ECO:0007669"/>
    <property type="project" value="UniProtKB-UniRule"/>
</dbReference>
<evidence type="ECO:0000256" key="8">
    <source>
        <dbReference type="ARBA" id="ARBA00023239"/>
    </source>
</evidence>
<evidence type="ECO:0000259" key="15">
    <source>
        <dbReference type="Pfam" id="PF20696"/>
    </source>
</evidence>
<feature type="domain" description="3-octaprenyl-4-hydroxybenzoate carboxy-lyase-like Rift-related" evidence="13">
    <location>
        <begin position="119"/>
        <end position="318"/>
    </location>
</feature>
<evidence type="ECO:0000256" key="4">
    <source>
        <dbReference type="ARBA" id="ARBA00022643"/>
    </source>
</evidence>
<dbReference type="InterPro" id="IPR048304">
    <property type="entry name" value="UbiD_Rift_dom"/>
</dbReference>
<evidence type="ECO:0000259" key="14">
    <source>
        <dbReference type="Pfam" id="PF20695"/>
    </source>
</evidence>
<comment type="caution">
    <text evidence="16">The sequence shown here is derived from an EMBL/GenBank/DDBJ whole genome shotgun (WGS) entry which is preliminary data.</text>
</comment>
<dbReference type="Pfam" id="PF20696">
    <property type="entry name" value="UbiD_C"/>
    <property type="match status" value="1"/>
</dbReference>
<comment type="cofactor">
    <cofactor evidence="1 12">
        <name>Mn(2+)</name>
        <dbReference type="ChEBI" id="CHEBI:29035"/>
    </cofactor>
</comment>
<dbReference type="InterPro" id="IPR049381">
    <property type="entry name" value="UbiD-like_C"/>
</dbReference>
<comment type="cofactor">
    <cofactor evidence="12">
        <name>prenylated FMN</name>
        <dbReference type="ChEBI" id="CHEBI:87746"/>
    </cofactor>
    <text evidence="12">Binds 1 prenylated FMN per subunit.</text>
</comment>
<dbReference type="Pfam" id="PF01977">
    <property type="entry name" value="UbiD"/>
    <property type="match status" value="1"/>
</dbReference>
<proteinExistence type="inferred from homology"/>
<gene>
    <name evidence="12 16" type="primary">FDC1</name>
    <name evidence="16" type="ORF">EHS24_005358</name>
</gene>
<comment type="catalytic activity">
    <reaction evidence="12">
        <text>(E)-4-coumarate + H(+) = 4-vinylphenol + CO2</text>
        <dbReference type="Rhea" id="RHEA:33227"/>
        <dbReference type="ChEBI" id="CHEBI:1883"/>
        <dbReference type="ChEBI" id="CHEBI:12876"/>
        <dbReference type="ChEBI" id="CHEBI:15378"/>
        <dbReference type="ChEBI" id="CHEBI:16526"/>
        <dbReference type="EC" id="4.1.1.102"/>
    </reaction>
</comment>
<dbReference type="GO" id="GO:0005737">
    <property type="term" value="C:cytoplasm"/>
    <property type="evidence" value="ECO:0007669"/>
    <property type="project" value="UniProtKB-SubCell"/>
</dbReference>
<evidence type="ECO:0000256" key="12">
    <source>
        <dbReference type="HAMAP-Rule" id="MF_03196"/>
    </source>
</evidence>
<feature type="domain" description="3-octaprenyl-4-hydroxybenzoate carboxy-lyase-like C-terminal" evidence="15">
    <location>
        <begin position="324"/>
        <end position="460"/>
    </location>
</feature>
<dbReference type="InterPro" id="IPR049383">
    <property type="entry name" value="UbiD-like_N"/>
</dbReference>
<feature type="domain" description="3-octaprenyl-4-hydroxybenzoate carboxy-lyase-like N-terminal" evidence="14">
    <location>
        <begin position="16"/>
        <end position="104"/>
    </location>
</feature>
<dbReference type="PANTHER" id="PTHR30108">
    <property type="entry name" value="3-OCTAPRENYL-4-HYDROXYBENZOATE CARBOXY-LYASE-RELATED"/>
    <property type="match status" value="1"/>
</dbReference>
<accession>A0A427XCZ1</accession>
<dbReference type="OrthoDB" id="4878259at2759"/>
<dbReference type="Pfam" id="PF20695">
    <property type="entry name" value="UbiD_N"/>
    <property type="match status" value="1"/>
</dbReference>
<dbReference type="FunFam" id="3.40.1670.10:FF:000004">
    <property type="entry name" value="Ferulic acid decarboxylase 1"/>
    <property type="match status" value="1"/>
</dbReference>
<evidence type="ECO:0000256" key="2">
    <source>
        <dbReference type="ARBA" id="ARBA00022490"/>
    </source>
</evidence>